<proteinExistence type="predicted"/>
<dbReference type="HOGENOM" id="CLU_038262_0_0_14"/>
<dbReference type="InterPro" id="IPR051058">
    <property type="entry name" value="GDSL_Est/Lipase"/>
</dbReference>
<dbReference type="PROSITE" id="PS51257">
    <property type="entry name" value="PROKAR_LIPOPROTEIN"/>
    <property type="match status" value="1"/>
</dbReference>
<accession>S5MH81</accession>
<protein>
    <submittedName>
        <fullName evidence="2">Lysophospholipase</fullName>
    </submittedName>
</protein>
<dbReference type="EMBL" id="CP005074">
    <property type="protein sequence ID" value="AGR41185.1"/>
    <property type="molecule type" value="Genomic_DNA"/>
</dbReference>
<sequence length="534" mass="59571">MKKLLTLFYSISVTAIPVSTVVACAEKVDYRIDLNSIIKNVALGNQLENWDDSIIINAVVEKNQIENVSFKDEIVVLDKTSTSAIISAKSSSQTYRSSVKVRFTLSNSAVNIGKDIDRSKAIDDTKNTSSGYSNFFIIGDSLSDVNGITNFIPSKFGSLLNLFNMKVEANLTGNYGFDRNGKHYSAFSNGPTTGFLLGEKLGFNDLKSSNQFMDPYDQTEGYGNNYSVGGATAAKMDEDSIGMSAFMSVDDVTVDEQAKALIEQHKIGSNDVVLFEIGGNDIFAIEAKYREGKPNEEAAQKLIDDAMVRIRQALFTLLNQGIKKIIFMTAPPMQTVPKFSTYFDVYRDTYCEGSTDCQYINTEIKPDDVYYVQKAKNILNKGKEFQDRTKEILDEIKGYYPDGIELYDLYTEFPNLVEQFKTDSSVNPSEVNVLDQYSNMETGISMIAEVDGEKIFEIQEGSGIGGDEMNDLVSKLFGYLGSDEEHNLKVNINIGTDAAAKDKSIINYFFTDFVHPTKRVHEIVSDYLYNTYLK</sequence>
<dbReference type="RefSeq" id="WP_020834324.1">
    <property type="nucleotide sequence ID" value="NC_021846.1"/>
</dbReference>
<keyword evidence="1" id="KW-0378">Hydrolase</keyword>
<dbReference type="KEGG" id="stai:STAIW_v1c05630"/>
<dbReference type="Gene3D" id="3.40.50.1110">
    <property type="entry name" value="SGNH hydrolase"/>
    <property type="match status" value="1"/>
</dbReference>
<dbReference type="Pfam" id="PF00657">
    <property type="entry name" value="Lipase_GDSL"/>
    <property type="match status" value="1"/>
</dbReference>
<gene>
    <name evidence="2" type="ORF">STAIW_v1c05630</name>
</gene>
<dbReference type="eggNOG" id="COG3240">
    <property type="taxonomic scope" value="Bacteria"/>
</dbReference>
<keyword evidence="3" id="KW-1185">Reference proteome</keyword>
<dbReference type="OrthoDB" id="390278at2"/>
<dbReference type="NCBIfam" id="NF038029">
    <property type="entry name" value="LP_plasma"/>
    <property type="match status" value="1"/>
</dbReference>
<evidence type="ECO:0000313" key="2">
    <source>
        <dbReference type="EMBL" id="AGR41185.1"/>
    </source>
</evidence>
<evidence type="ECO:0000313" key="3">
    <source>
        <dbReference type="Proteomes" id="UP000014984"/>
    </source>
</evidence>
<evidence type="ECO:0000256" key="1">
    <source>
        <dbReference type="ARBA" id="ARBA00022801"/>
    </source>
</evidence>
<dbReference type="PANTHER" id="PTHR45648:SF5">
    <property type="entry name" value="OS04G0577300 PROTEIN"/>
    <property type="match status" value="1"/>
</dbReference>
<dbReference type="InterPro" id="IPR054816">
    <property type="entry name" value="Lipoprotein_mollicutes-type_CS"/>
</dbReference>
<organism evidence="2 3">
    <name type="scientific">Spiroplasma taiwanense CT-1</name>
    <dbReference type="NCBI Taxonomy" id="1276220"/>
    <lineage>
        <taxon>Bacteria</taxon>
        <taxon>Bacillati</taxon>
        <taxon>Mycoplasmatota</taxon>
        <taxon>Mollicutes</taxon>
        <taxon>Entomoplasmatales</taxon>
        <taxon>Spiroplasmataceae</taxon>
        <taxon>Spiroplasma</taxon>
    </lineage>
</organism>
<dbReference type="Proteomes" id="UP000014984">
    <property type="component" value="Chromosome"/>
</dbReference>
<dbReference type="GO" id="GO:0016788">
    <property type="term" value="F:hydrolase activity, acting on ester bonds"/>
    <property type="evidence" value="ECO:0007669"/>
    <property type="project" value="InterPro"/>
</dbReference>
<name>S5MH81_9MOLU</name>
<dbReference type="SUPFAM" id="SSF52266">
    <property type="entry name" value="SGNH hydrolase"/>
    <property type="match status" value="1"/>
</dbReference>
<dbReference type="PATRIC" id="fig|1276220.3.peg.574"/>
<dbReference type="InterPro" id="IPR036514">
    <property type="entry name" value="SGNH_hydro_sf"/>
</dbReference>
<reference evidence="2 3" key="1">
    <citation type="journal article" date="2013" name="Genome Biol. Evol.">
        <title>Comparison of metabolic capacities and inference of gene content evolution in mosquito-associated Spiroplasma diminutum and S. taiwanense.</title>
        <authorList>
            <person name="Lo W.S."/>
            <person name="Ku C."/>
            <person name="Chen L.L."/>
            <person name="Chang T.H."/>
            <person name="Kuo C.H."/>
        </authorList>
    </citation>
    <scope>NUCLEOTIDE SEQUENCE [LARGE SCALE GENOMIC DNA]</scope>
    <source>
        <strain evidence="2">CT-1</strain>
    </source>
</reference>
<dbReference type="InterPro" id="IPR001087">
    <property type="entry name" value="GDSL"/>
</dbReference>
<dbReference type="PANTHER" id="PTHR45648">
    <property type="entry name" value="GDSL LIPASE/ACYLHYDROLASE FAMILY PROTEIN (AFU_ORTHOLOGUE AFUA_4G14700)"/>
    <property type="match status" value="1"/>
</dbReference>
<dbReference type="AlphaFoldDB" id="S5MH81"/>
<dbReference type="STRING" id="1276220.STAIW_v1c05630"/>